<keyword evidence="8" id="KW-0963">Cytoplasm</keyword>
<comment type="catalytic activity">
    <reaction evidence="6 8 9">
        <text>an N-acyl-L-alpha-aminoacyl-tRNA + H2O = an N-acyl-L-amino acid + a tRNA + H(+)</text>
        <dbReference type="Rhea" id="RHEA:54448"/>
        <dbReference type="Rhea" id="RHEA-COMP:10123"/>
        <dbReference type="Rhea" id="RHEA-COMP:13883"/>
        <dbReference type="ChEBI" id="CHEBI:15377"/>
        <dbReference type="ChEBI" id="CHEBI:15378"/>
        <dbReference type="ChEBI" id="CHEBI:59874"/>
        <dbReference type="ChEBI" id="CHEBI:78442"/>
        <dbReference type="ChEBI" id="CHEBI:138191"/>
        <dbReference type="EC" id="3.1.1.29"/>
    </reaction>
</comment>
<dbReference type="InterPro" id="IPR036416">
    <property type="entry name" value="Pept_tRNA_hydro_sf"/>
</dbReference>
<feature type="binding site" evidence="8">
    <location>
        <position position="14"/>
    </location>
    <ligand>
        <name>tRNA</name>
        <dbReference type="ChEBI" id="CHEBI:17843"/>
    </ligand>
</feature>
<dbReference type="GO" id="GO:0004045">
    <property type="term" value="F:peptidyl-tRNA hydrolase activity"/>
    <property type="evidence" value="ECO:0007669"/>
    <property type="project" value="UniProtKB-UniRule"/>
</dbReference>
<protein>
    <recommendedName>
        <fullName evidence="7 8">Peptidyl-tRNA hydrolase</fullName>
        <shortName evidence="8">Pth</shortName>
        <ecNumber evidence="1 8">3.1.1.29</ecNumber>
    </recommendedName>
</protein>
<feature type="binding site" evidence="8">
    <location>
        <position position="112"/>
    </location>
    <ligand>
        <name>tRNA</name>
        <dbReference type="ChEBI" id="CHEBI:17843"/>
    </ligand>
</feature>
<evidence type="ECO:0000313" key="12">
    <source>
        <dbReference type="Proteomes" id="UP000515847"/>
    </source>
</evidence>
<dbReference type="AlphaFoldDB" id="A0A7G6E5L5"/>
<reference evidence="11 12" key="1">
    <citation type="journal article" date="2019" name="Front. Microbiol.">
        <title>Thermoanaerosceptrum fracticalcis gen. nov. sp. nov., a Novel Fumarate-Fermenting Microorganism From a Deep Fractured Carbonate Aquifer of the US Great Basin.</title>
        <authorList>
            <person name="Hamilton-Brehm S.D."/>
            <person name="Stewart L.E."/>
            <person name="Zavarin M."/>
            <person name="Caldwell M."/>
            <person name="Lawson P.A."/>
            <person name="Onstott T.C."/>
            <person name="Grzymski J."/>
            <person name="Neveux I."/>
            <person name="Lollar B.S."/>
            <person name="Russell C.E."/>
            <person name="Moser D.P."/>
        </authorList>
    </citation>
    <scope>NUCLEOTIDE SEQUENCE [LARGE SCALE GENOMIC DNA]</scope>
    <source>
        <strain evidence="11 12">DRI-13</strain>
    </source>
</reference>
<dbReference type="NCBIfam" id="TIGR00447">
    <property type="entry name" value="pth"/>
    <property type="match status" value="1"/>
</dbReference>
<dbReference type="InterPro" id="IPR018171">
    <property type="entry name" value="Pept_tRNA_hydro_CS"/>
</dbReference>
<evidence type="ECO:0000256" key="10">
    <source>
        <dbReference type="RuleBase" id="RU004320"/>
    </source>
</evidence>
<organism evidence="11 12">
    <name type="scientific">Thermanaerosceptrum fracticalcis</name>
    <dbReference type="NCBI Taxonomy" id="1712410"/>
    <lineage>
        <taxon>Bacteria</taxon>
        <taxon>Bacillati</taxon>
        <taxon>Bacillota</taxon>
        <taxon>Clostridia</taxon>
        <taxon>Eubacteriales</taxon>
        <taxon>Peptococcaceae</taxon>
        <taxon>Thermanaerosceptrum</taxon>
    </lineage>
</organism>
<dbReference type="PROSITE" id="PS01195">
    <property type="entry name" value="PEPT_TRNA_HYDROL_1"/>
    <property type="match status" value="1"/>
</dbReference>
<keyword evidence="2 8" id="KW-0820">tRNA-binding</keyword>
<feature type="active site" description="Proton acceptor" evidence="8">
    <location>
        <position position="19"/>
    </location>
</feature>
<dbReference type="HAMAP" id="MF_00083">
    <property type="entry name" value="Pept_tRNA_hydro_bact"/>
    <property type="match status" value="1"/>
</dbReference>
<evidence type="ECO:0000256" key="7">
    <source>
        <dbReference type="ARBA" id="ARBA00050038"/>
    </source>
</evidence>
<comment type="function">
    <text evidence="8">Catalyzes the release of premature peptidyl moieties from peptidyl-tRNA molecules trapped in stalled 50S ribosomal subunits, and thus maintains levels of free tRNAs and 50S ribosomes.</text>
</comment>
<dbReference type="InterPro" id="IPR001328">
    <property type="entry name" value="Pept_tRNA_hydro"/>
</dbReference>
<dbReference type="PANTHER" id="PTHR17224:SF1">
    <property type="entry name" value="PEPTIDYL-TRNA HYDROLASE"/>
    <property type="match status" value="1"/>
</dbReference>
<dbReference type="FunFam" id="3.40.50.1470:FF:000001">
    <property type="entry name" value="Peptidyl-tRNA hydrolase"/>
    <property type="match status" value="1"/>
</dbReference>
<evidence type="ECO:0000256" key="1">
    <source>
        <dbReference type="ARBA" id="ARBA00013260"/>
    </source>
</evidence>
<feature type="site" description="Stabilizes the basic form of H active site to accept a proton" evidence="8">
    <location>
        <position position="91"/>
    </location>
</feature>
<comment type="function">
    <text evidence="8">Hydrolyzes ribosome-free peptidyl-tRNAs (with 1 or more amino acids incorporated), which drop off the ribosome during protein synthesis, or as a result of ribosome stalling.</text>
</comment>
<dbReference type="GO" id="GO:0006515">
    <property type="term" value="P:protein quality control for misfolded or incompletely synthesized proteins"/>
    <property type="evidence" value="ECO:0007669"/>
    <property type="project" value="UniProtKB-UniRule"/>
</dbReference>
<comment type="similarity">
    <text evidence="5 8 10">Belongs to the PTH family.</text>
</comment>
<evidence type="ECO:0000256" key="8">
    <source>
        <dbReference type="HAMAP-Rule" id="MF_00083"/>
    </source>
</evidence>
<dbReference type="GO" id="GO:0005737">
    <property type="term" value="C:cytoplasm"/>
    <property type="evidence" value="ECO:0007669"/>
    <property type="project" value="UniProtKB-SubCell"/>
</dbReference>
<dbReference type="Gene3D" id="3.40.50.1470">
    <property type="entry name" value="Peptidyl-tRNA hydrolase"/>
    <property type="match status" value="1"/>
</dbReference>
<dbReference type="EMBL" id="CP045798">
    <property type="protein sequence ID" value="QNB47369.1"/>
    <property type="molecule type" value="Genomic_DNA"/>
</dbReference>
<keyword evidence="4 8" id="KW-0694">RNA-binding</keyword>
<feature type="binding site" evidence="8">
    <location>
        <position position="64"/>
    </location>
    <ligand>
        <name>tRNA</name>
        <dbReference type="ChEBI" id="CHEBI:17843"/>
    </ligand>
</feature>
<dbReference type="Proteomes" id="UP000515847">
    <property type="component" value="Chromosome"/>
</dbReference>
<gene>
    <name evidence="8" type="primary">pth</name>
    <name evidence="11" type="ORF">BR63_14360</name>
</gene>
<keyword evidence="12" id="KW-1185">Reference proteome</keyword>
<feature type="binding site" evidence="8">
    <location>
        <position position="66"/>
    </location>
    <ligand>
        <name>tRNA</name>
        <dbReference type="ChEBI" id="CHEBI:17843"/>
    </ligand>
</feature>
<evidence type="ECO:0000313" key="11">
    <source>
        <dbReference type="EMBL" id="QNB47369.1"/>
    </source>
</evidence>
<dbReference type="SUPFAM" id="SSF53178">
    <property type="entry name" value="Peptidyl-tRNA hydrolase-like"/>
    <property type="match status" value="1"/>
</dbReference>
<evidence type="ECO:0000256" key="9">
    <source>
        <dbReference type="RuleBase" id="RU000673"/>
    </source>
</evidence>
<accession>A0A7G6E5L5</accession>
<proteinExistence type="inferred from homology"/>
<evidence type="ECO:0000256" key="2">
    <source>
        <dbReference type="ARBA" id="ARBA00022555"/>
    </source>
</evidence>
<evidence type="ECO:0000256" key="6">
    <source>
        <dbReference type="ARBA" id="ARBA00048707"/>
    </source>
</evidence>
<evidence type="ECO:0000256" key="3">
    <source>
        <dbReference type="ARBA" id="ARBA00022801"/>
    </source>
</evidence>
<evidence type="ECO:0000256" key="5">
    <source>
        <dbReference type="ARBA" id="ARBA00038063"/>
    </source>
</evidence>
<dbReference type="PANTHER" id="PTHR17224">
    <property type="entry name" value="PEPTIDYL-TRNA HYDROLASE"/>
    <property type="match status" value="1"/>
</dbReference>
<keyword evidence="3 8" id="KW-0378">Hydrolase</keyword>
<dbReference type="PROSITE" id="PS01196">
    <property type="entry name" value="PEPT_TRNA_HYDROL_2"/>
    <property type="match status" value="1"/>
</dbReference>
<sequence length="194" mass="21396">MKLIVGLGNPGKKYEKTRHNIGFMVVDELASILEVAIEKKQNQALLGQGFLDGAKVLLAKPQTYMNRSGEAVLELLNYYQDSIDDLIVIHDDLDMEFGRIRFKPGGGTGGHNGLKSITQMLNSPDYGRLKIGIGRPPQFMKVENYVLSEFTGAETKVLPELIKVAVTGLKTWCSAGIEKAMNDFNGVHIKSDIE</sequence>
<dbReference type="KEGG" id="tfr:BR63_14360"/>
<dbReference type="OrthoDB" id="9800507at2"/>
<dbReference type="GO" id="GO:0000049">
    <property type="term" value="F:tRNA binding"/>
    <property type="evidence" value="ECO:0007669"/>
    <property type="project" value="UniProtKB-UniRule"/>
</dbReference>
<comment type="subunit">
    <text evidence="8">Monomer.</text>
</comment>
<name>A0A7G6E5L5_THEFR</name>
<comment type="subcellular location">
    <subcellularLocation>
        <location evidence="8">Cytoplasm</location>
    </subcellularLocation>
</comment>
<feature type="site" description="Discriminates between blocked and unblocked aminoacyl-tRNA" evidence="8">
    <location>
        <position position="9"/>
    </location>
</feature>
<dbReference type="RefSeq" id="WP_034421249.1">
    <property type="nucleotide sequence ID" value="NZ_CP045798.1"/>
</dbReference>
<dbReference type="CDD" id="cd00462">
    <property type="entry name" value="PTH"/>
    <property type="match status" value="1"/>
</dbReference>
<dbReference type="Pfam" id="PF01195">
    <property type="entry name" value="Pept_tRNA_hydro"/>
    <property type="match status" value="1"/>
</dbReference>
<evidence type="ECO:0000256" key="4">
    <source>
        <dbReference type="ARBA" id="ARBA00022884"/>
    </source>
</evidence>
<dbReference type="EC" id="3.1.1.29" evidence="1 8"/>
<dbReference type="GO" id="GO:0072344">
    <property type="term" value="P:rescue of stalled ribosome"/>
    <property type="evidence" value="ECO:0007669"/>
    <property type="project" value="UniProtKB-UniRule"/>
</dbReference>